<dbReference type="EMBL" id="AP019376">
    <property type="protein sequence ID" value="BBH88130.1"/>
    <property type="molecule type" value="Genomic_DNA"/>
</dbReference>
<comment type="function">
    <text evidence="1">Absolutely required for transposition of IS1.</text>
</comment>
<accession>A0A455SKI0</accession>
<reference evidence="6" key="1">
    <citation type="submission" date="2018-12" db="EMBL/GenBank/DDBJ databases">
        <title>Novel natural products biosynthetic potential of the class Ktedonobacteria.</title>
        <authorList>
            <person name="Zheng Y."/>
            <person name="Saitou A."/>
            <person name="Wang C.M."/>
            <person name="Toyoda A."/>
            <person name="Minakuchi Y."/>
            <person name="Sekiguchi Y."/>
            <person name="Ueda K."/>
            <person name="Takano H."/>
            <person name="Sakai Y."/>
            <person name="Yokota A."/>
            <person name="Yabe S."/>
        </authorList>
    </citation>
    <scope>NUCLEOTIDE SEQUENCE</scope>
    <source>
        <strain evidence="6">COM3</strain>
    </source>
</reference>
<dbReference type="InterPro" id="IPR005063">
    <property type="entry name" value="Transposase_27"/>
</dbReference>
<evidence type="ECO:0000256" key="4">
    <source>
        <dbReference type="ARBA" id="ARBA00023172"/>
    </source>
</evidence>
<sequence>MILAVERGSGLIVGHLVSQTRSLACLQSFIDSLPPAHRYASDGHAAYQEAIWPEGGQHVLSVGKEETFTVESVNANLRTYLKRLARRSRCFSRSLRALREAVRLFVYYYNHRQHIYLTHPSYRGRLPLLN</sequence>
<evidence type="ECO:0000313" key="5">
    <source>
        <dbReference type="EMBL" id="BBH87737.1"/>
    </source>
</evidence>
<evidence type="ECO:0000256" key="1">
    <source>
        <dbReference type="ARBA" id="ARBA00004091"/>
    </source>
</evidence>
<evidence type="ECO:0008006" key="7">
    <source>
        <dbReference type="Google" id="ProtNLM"/>
    </source>
</evidence>
<protein>
    <recommendedName>
        <fullName evidence="7">IS1 transposase</fullName>
    </recommendedName>
</protein>
<dbReference type="GO" id="GO:0004803">
    <property type="term" value="F:transposase activity"/>
    <property type="evidence" value="ECO:0007669"/>
    <property type="project" value="InterPro"/>
</dbReference>
<name>A0A455SKI0_9CHLR</name>
<proteinExistence type="inferred from homology"/>
<keyword evidence="4" id="KW-0233">DNA recombination</keyword>
<dbReference type="AlphaFoldDB" id="A0A455SKI0"/>
<dbReference type="PANTHER" id="PTHR33293:SF1">
    <property type="entry name" value="INSERTION ELEMENT IS1 1 PROTEIN INSB-RELATED"/>
    <property type="match status" value="1"/>
</dbReference>
<gene>
    <name evidence="5" type="ORF">KTC_24880</name>
    <name evidence="6" type="ORF">KTC_28810</name>
</gene>
<keyword evidence="3" id="KW-0815">Transposition</keyword>
<dbReference type="GO" id="GO:0003677">
    <property type="term" value="F:DNA binding"/>
    <property type="evidence" value="ECO:0007669"/>
    <property type="project" value="InterPro"/>
</dbReference>
<dbReference type="InterPro" id="IPR051354">
    <property type="entry name" value="Transposase_27_IS1"/>
</dbReference>
<dbReference type="PANTHER" id="PTHR33293">
    <property type="entry name" value="INSERTION ELEMENT IS1 1 PROTEIN INSB-RELATED"/>
    <property type="match status" value="1"/>
</dbReference>
<comment type="similarity">
    <text evidence="2">Belongs to the transposase 27 family.</text>
</comment>
<dbReference type="Pfam" id="PF03400">
    <property type="entry name" value="DDE_Tnp_IS1"/>
    <property type="match status" value="1"/>
</dbReference>
<organism evidence="6">
    <name type="scientific">Thermosporothrix sp. COM3</name>
    <dbReference type="NCBI Taxonomy" id="2490863"/>
    <lineage>
        <taxon>Bacteria</taxon>
        <taxon>Bacillati</taxon>
        <taxon>Chloroflexota</taxon>
        <taxon>Ktedonobacteria</taxon>
        <taxon>Ktedonobacterales</taxon>
        <taxon>Thermosporotrichaceae</taxon>
        <taxon>Thermosporothrix</taxon>
    </lineage>
</organism>
<evidence type="ECO:0000256" key="3">
    <source>
        <dbReference type="ARBA" id="ARBA00022578"/>
    </source>
</evidence>
<dbReference type="EMBL" id="AP019376">
    <property type="protein sequence ID" value="BBH87737.1"/>
    <property type="molecule type" value="Genomic_DNA"/>
</dbReference>
<evidence type="ECO:0000256" key="2">
    <source>
        <dbReference type="ARBA" id="ARBA00008841"/>
    </source>
</evidence>
<dbReference type="GO" id="GO:0006313">
    <property type="term" value="P:DNA transposition"/>
    <property type="evidence" value="ECO:0007669"/>
    <property type="project" value="InterPro"/>
</dbReference>
<evidence type="ECO:0000313" key="6">
    <source>
        <dbReference type="EMBL" id="BBH88130.1"/>
    </source>
</evidence>